<accession>A0A9N7VVI2</accession>
<comment type="caution">
    <text evidence="2">The sequence shown here is derived from an EMBL/GenBank/DDBJ whole genome shotgun (WGS) entry which is preliminary data.</text>
</comment>
<evidence type="ECO:0000256" key="1">
    <source>
        <dbReference type="SAM" id="MobiDB-lite"/>
    </source>
</evidence>
<dbReference type="AlphaFoldDB" id="A0A9N7VVI2"/>
<feature type="region of interest" description="Disordered" evidence="1">
    <location>
        <begin position="73"/>
        <end position="108"/>
    </location>
</feature>
<organism evidence="2 3">
    <name type="scientific">Pleuronectes platessa</name>
    <name type="common">European plaice</name>
    <dbReference type="NCBI Taxonomy" id="8262"/>
    <lineage>
        <taxon>Eukaryota</taxon>
        <taxon>Metazoa</taxon>
        <taxon>Chordata</taxon>
        <taxon>Craniata</taxon>
        <taxon>Vertebrata</taxon>
        <taxon>Euteleostomi</taxon>
        <taxon>Actinopterygii</taxon>
        <taxon>Neopterygii</taxon>
        <taxon>Teleostei</taxon>
        <taxon>Neoteleostei</taxon>
        <taxon>Acanthomorphata</taxon>
        <taxon>Carangaria</taxon>
        <taxon>Pleuronectiformes</taxon>
        <taxon>Pleuronectoidei</taxon>
        <taxon>Pleuronectidae</taxon>
        <taxon>Pleuronectes</taxon>
    </lineage>
</organism>
<proteinExistence type="predicted"/>
<feature type="compositionally biased region" description="Acidic residues" evidence="1">
    <location>
        <begin position="77"/>
        <end position="86"/>
    </location>
</feature>
<evidence type="ECO:0000313" key="3">
    <source>
        <dbReference type="Proteomes" id="UP001153269"/>
    </source>
</evidence>
<evidence type="ECO:0000313" key="2">
    <source>
        <dbReference type="EMBL" id="CAB1456519.1"/>
    </source>
</evidence>
<dbReference type="Proteomes" id="UP001153269">
    <property type="component" value="Unassembled WGS sequence"/>
</dbReference>
<name>A0A9N7VVI2_PLEPL</name>
<sequence length="108" mass="12048">MKATRGEEAVMESGSVFLLLLSSNDATTSPDTSSAVQRSWGWSLKVLRSRQYKRQPPGERIRASAPFRCHLAALTGMEEEEEEEEERGAGRKEMGMGMREDGRISDLV</sequence>
<gene>
    <name evidence="2" type="ORF">PLEPLA_LOCUS44303</name>
</gene>
<protein>
    <submittedName>
        <fullName evidence="2">Uncharacterized protein</fullName>
    </submittedName>
</protein>
<dbReference type="EMBL" id="CADEAL010004301">
    <property type="protein sequence ID" value="CAB1456519.1"/>
    <property type="molecule type" value="Genomic_DNA"/>
</dbReference>
<feature type="compositionally biased region" description="Basic and acidic residues" evidence="1">
    <location>
        <begin position="87"/>
        <end position="108"/>
    </location>
</feature>
<reference evidence="2" key="1">
    <citation type="submission" date="2020-03" db="EMBL/GenBank/DDBJ databases">
        <authorList>
            <person name="Weist P."/>
        </authorList>
    </citation>
    <scope>NUCLEOTIDE SEQUENCE</scope>
</reference>
<keyword evidence="3" id="KW-1185">Reference proteome</keyword>